<gene>
    <name evidence="4" type="ORF">CCMP2556_LOCUS33486</name>
</gene>
<protein>
    <submittedName>
        <fullName evidence="4">Uncharacterized protein</fullName>
    </submittedName>
</protein>
<keyword evidence="2" id="KW-1133">Transmembrane helix</keyword>
<feature type="region of interest" description="Disordered" evidence="1">
    <location>
        <begin position="29"/>
        <end position="55"/>
    </location>
</feature>
<keyword evidence="3" id="KW-0732">Signal</keyword>
<evidence type="ECO:0000313" key="4">
    <source>
        <dbReference type="EMBL" id="CAK9068189.1"/>
    </source>
</evidence>
<organism evidence="4 5">
    <name type="scientific">Durusdinium trenchii</name>
    <dbReference type="NCBI Taxonomy" id="1381693"/>
    <lineage>
        <taxon>Eukaryota</taxon>
        <taxon>Sar</taxon>
        <taxon>Alveolata</taxon>
        <taxon>Dinophyceae</taxon>
        <taxon>Suessiales</taxon>
        <taxon>Symbiodiniaceae</taxon>
        <taxon>Durusdinium</taxon>
    </lineage>
</organism>
<evidence type="ECO:0000256" key="2">
    <source>
        <dbReference type="SAM" id="Phobius"/>
    </source>
</evidence>
<evidence type="ECO:0000256" key="1">
    <source>
        <dbReference type="SAM" id="MobiDB-lite"/>
    </source>
</evidence>
<reference evidence="4 5" key="1">
    <citation type="submission" date="2024-02" db="EMBL/GenBank/DDBJ databases">
        <authorList>
            <person name="Chen Y."/>
            <person name="Shah S."/>
            <person name="Dougan E. K."/>
            <person name="Thang M."/>
            <person name="Chan C."/>
        </authorList>
    </citation>
    <scope>NUCLEOTIDE SEQUENCE [LARGE SCALE GENOMIC DNA]</scope>
</reference>
<keyword evidence="2" id="KW-0812">Transmembrane</keyword>
<evidence type="ECO:0000256" key="3">
    <source>
        <dbReference type="SAM" id="SignalP"/>
    </source>
</evidence>
<name>A0ABP0NXB1_9DINO</name>
<feature type="transmembrane region" description="Helical" evidence="2">
    <location>
        <begin position="92"/>
        <end position="111"/>
    </location>
</feature>
<comment type="caution">
    <text evidence="4">The sequence shown here is derived from an EMBL/GenBank/DDBJ whole genome shotgun (WGS) entry which is preliminary data.</text>
</comment>
<feature type="signal peptide" evidence="3">
    <location>
        <begin position="1"/>
        <end position="20"/>
    </location>
</feature>
<keyword evidence="2" id="KW-0472">Membrane</keyword>
<sequence length="294" mass="32815">MRATRHLCALLVAVTVEVLAAHESRIIGLDDPSGDDLPDPWTSQPSRKKKRKDDRTMEAVLRQMWGSAKWPPNEKGPNPPDNSTESLAGMRFGAMLVTFVICFAVGFTVAMRTAARDYRSSKLPLHFQALVAAIFWRHTHRRAIFMHMIRVAIPVLILVGISRMQSFLIRQVGRDDSQTFLEMTGLSPKHVVDGIVAYCLTLAMVYVAMVSMLFFVWHVAAEKQSGFRHLLHVSGLSRSAQPGGKTDRCFGTIFNGLESKMREEIGLFAFVSPCAMLLRCARPVAVCSKQQNRG</sequence>
<evidence type="ECO:0000313" key="5">
    <source>
        <dbReference type="Proteomes" id="UP001642484"/>
    </source>
</evidence>
<feature type="transmembrane region" description="Helical" evidence="2">
    <location>
        <begin position="195"/>
        <end position="220"/>
    </location>
</feature>
<accession>A0ABP0NXB1</accession>
<dbReference type="Proteomes" id="UP001642484">
    <property type="component" value="Unassembled WGS sequence"/>
</dbReference>
<feature type="transmembrane region" description="Helical" evidence="2">
    <location>
        <begin position="143"/>
        <end position="161"/>
    </location>
</feature>
<feature type="chain" id="PRO_5045195611" evidence="3">
    <location>
        <begin position="21"/>
        <end position="294"/>
    </location>
</feature>
<proteinExistence type="predicted"/>
<dbReference type="EMBL" id="CAXAMN010022306">
    <property type="protein sequence ID" value="CAK9068189.1"/>
    <property type="molecule type" value="Genomic_DNA"/>
</dbReference>
<keyword evidence="5" id="KW-1185">Reference proteome</keyword>